<sequence>MSGKEEIPSADINENNEISRIEECLKYMTHQEWKKFNFLFPLIAKYQETRTKVGVKAQRDEDEFAMAWHTLRANAVDTMLKNLESAQEFDDFMIWMEKLSEIVTDTRILWNILHTETQTSLKVTAEQSRKIAEKFFSPEMLFEYGLDSYLHCCLCNLFDVKSEDEVVDAFYGAAGYIRACNIGPKYQIRVQPFLDFVEKILQSFTDLPNFDARRFVWLVEVIRQNLHIPDEELQKICQSVLSQFSEKQKQEENESIDNSLALLHKMCIISTSPFLHKEKILQDVINSTFKTVLQAQHEFTQNYIFSCFVNCVWNLEQATGRLSDPVIVWKLYLENTFSKIHKKKELPALLLVDLVDNSLSNFIGYYGEIQPSKERAKDMRRDIFTIVDLAQKFNQAQLGPDQLKKIRYLLNIAAVSGAQNDQLKNVEAEDYKNRNDPFLGLRHTECEFDDYPLALARLNKDFETEKDVFPSMVEFIRKNYRE</sequence>
<evidence type="ECO:0000313" key="1">
    <source>
        <dbReference type="EMBL" id="OHS96399.1"/>
    </source>
</evidence>
<comment type="caution">
    <text evidence="1">The sequence shown here is derived from an EMBL/GenBank/DDBJ whole genome shotgun (WGS) entry which is preliminary data.</text>
</comment>
<evidence type="ECO:0000313" key="2">
    <source>
        <dbReference type="Proteomes" id="UP000179807"/>
    </source>
</evidence>
<dbReference type="AlphaFoldDB" id="A0A1J4JDN3"/>
<reference evidence="1" key="1">
    <citation type="submission" date="2016-10" db="EMBL/GenBank/DDBJ databases">
        <authorList>
            <person name="Benchimol M."/>
            <person name="Almeida L.G."/>
            <person name="Vasconcelos A.T."/>
            <person name="Perreira-Neves A."/>
            <person name="Rosa I.A."/>
            <person name="Tasca T."/>
            <person name="Bogo M.R."/>
            <person name="de Souza W."/>
        </authorList>
    </citation>
    <scope>NUCLEOTIDE SEQUENCE [LARGE SCALE GENOMIC DNA]</scope>
    <source>
        <strain evidence="1">K</strain>
    </source>
</reference>
<accession>A0A1J4JDN3</accession>
<organism evidence="1 2">
    <name type="scientific">Tritrichomonas foetus</name>
    <dbReference type="NCBI Taxonomy" id="1144522"/>
    <lineage>
        <taxon>Eukaryota</taxon>
        <taxon>Metamonada</taxon>
        <taxon>Parabasalia</taxon>
        <taxon>Tritrichomonadida</taxon>
        <taxon>Tritrichomonadidae</taxon>
        <taxon>Tritrichomonas</taxon>
    </lineage>
</organism>
<name>A0A1J4JDN3_9EUKA</name>
<keyword evidence="2" id="KW-1185">Reference proteome</keyword>
<dbReference type="RefSeq" id="XP_068349536.1">
    <property type="nucleotide sequence ID" value="XM_068511441.1"/>
</dbReference>
<gene>
    <name evidence="1" type="ORF">TRFO_37471</name>
</gene>
<dbReference type="VEuPathDB" id="TrichDB:TRFO_37471"/>
<dbReference type="Proteomes" id="UP000179807">
    <property type="component" value="Unassembled WGS sequence"/>
</dbReference>
<dbReference type="EMBL" id="MLAK01001180">
    <property type="protein sequence ID" value="OHS96399.1"/>
    <property type="molecule type" value="Genomic_DNA"/>
</dbReference>
<protein>
    <submittedName>
        <fullName evidence="1">Uncharacterized protein</fullName>
    </submittedName>
</protein>
<dbReference type="GeneID" id="94846145"/>
<proteinExistence type="predicted"/>